<gene>
    <name evidence="2" type="ORF">SDC9_68250</name>
</gene>
<keyword evidence="1" id="KW-0812">Transmembrane</keyword>
<comment type="caution">
    <text evidence="2">The sequence shown here is derived from an EMBL/GenBank/DDBJ whole genome shotgun (WGS) entry which is preliminary data.</text>
</comment>
<accession>A0A644XZY3</accession>
<sequence length="395" mass="45232">MKVKKIIKTIIVFIITMILVCVLFSVLSSVITGNSDKIFSRTLNYLLYIIGYGSLIHDNIILQDLFGVFGIVTISILSAYLTVNLFWRVDDVFVSSHIAIWESADEKYYASVLVGNKGKNLCKLELSFVAYDENKNYMGDLGKTFAYPLLIKNGIWKIDMPINNGFLYDVLRTIRKGRKDCMIYATFEYVDSETGQSSIKVNEYNSDHIFVSNIEDGFYNGSVCDKNLKWKQFKHIDKNMDEDFIFNNWICRNIIAFDLNQAKPINMNNIKIITNVNDVDKSFNLQADVDFSSTNNPPDFVMALLEFIRPYQDWSGYYSKGSCFQFEISGDEGISDIQLEIKDKSGAKLIDEKIIVTDVVTKHSFKLNNNKNFNAENFSEIKEICFTVFNKSCIG</sequence>
<name>A0A644XZY3_9ZZZZ</name>
<dbReference type="AlphaFoldDB" id="A0A644XZY3"/>
<feature type="transmembrane region" description="Helical" evidence="1">
    <location>
        <begin position="43"/>
        <end position="62"/>
    </location>
</feature>
<evidence type="ECO:0000256" key="1">
    <source>
        <dbReference type="SAM" id="Phobius"/>
    </source>
</evidence>
<evidence type="ECO:0000313" key="2">
    <source>
        <dbReference type="EMBL" id="MPM21800.1"/>
    </source>
</evidence>
<reference evidence="2" key="1">
    <citation type="submission" date="2019-08" db="EMBL/GenBank/DDBJ databases">
        <authorList>
            <person name="Kucharzyk K."/>
            <person name="Murdoch R.W."/>
            <person name="Higgins S."/>
            <person name="Loffler F."/>
        </authorList>
    </citation>
    <scope>NUCLEOTIDE SEQUENCE</scope>
</reference>
<feature type="transmembrane region" description="Helical" evidence="1">
    <location>
        <begin position="6"/>
        <end position="31"/>
    </location>
</feature>
<organism evidence="2">
    <name type="scientific">bioreactor metagenome</name>
    <dbReference type="NCBI Taxonomy" id="1076179"/>
    <lineage>
        <taxon>unclassified sequences</taxon>
        <taxon>metagenomes</taxon>
        <taxon>ecological metagenomes</taxon>
    </lineage>
</organism>
<feature type="transmembrane region" description="Helical" evidence="1">
    <location>
        <begin position="68"/>
        <end position="87"/>
    </location>
</feature>
<keyword evidence="1" id="KW-0472">Membrane</keyword>
<keyword evidence="1" id="KW-1133">Transmembrane helix</keyword>
<protein>
    <submittedName>
        <fullName evidence="2">Uncharacterized protein</fullName>
    </submittedName>
</protein>
<proteinExistence type="predicted"/>
<dbReference type="EMBL" id="VSSQ01003669">
    <property type="protein sequence ID" value="MPM21800.1"/>
    <property type="molecule type" value="Genomic_DNA"/>
</dbReference>